<evidence type="ECO:0000313" key="2">
    <source>
        <dbReference type="EMBL" id="CED85488.1"/>
    </source>
</evidence>
<dbReference type="EMBL" id="LN483332">
    <property type="protein sequence ID" value="CED85488.1"/>
    <property type="molecule type" value="Genomic_DNA"/>
</dbReference>
<dbReference type="AlphaFoldDB" id="A0A0F7SYU3"/>
<feature type="region of interest" description="Disordered" evidence="1">
    <location>
        <begin position="1"/>
        <end position="35"/>
    </location>
</feature>
<organism evidence="2">
    <name type="scientific">Phaffia rhodozyma</name>
    <name type="common">Yeast</name>
    <name type="synonym">Xanthophyllomyces dendrorhous</name>
    <dbReference type="NCBI Taxonomy" id="264483"/>
    <lineage>
        <taxon>Eukaryota</taxon>
        <taxon>Fungi</taxon>
        <taxon>Dikarya</taxon>
        <taxon>Basidiomycota</taxon>
        <taxon>Agaricomycotina</taxon>
        <taxon>Tremellomycetes</taxon>
        <taxon>Cystofilobasidiales</taxon>
        <taxon>Mrakiaceae</taxon>
        <taxon>Phaffia</taxon>
    </lineage>
</organism>
<accession>A0A0F7SYU3</accession>
<protein>
    <submittedName>
        <fullName evidence="2">Uncharacterized protein</fullName>
    </submittedName>
</protein>
<evidence type="ECO:0000256" key="1">
    <source>
        <dbReference type="SAM" id="MobiDB-lite"/>
    </source>
</evidence>
<proteinExistence type="predicted"/>
<feature type="compositionally biased region" description="Gly residues" evidence="1">
    <location>
        <begin position="11"/>
        <end position="29"/>
    </location>
</feature>
<sequence length="204" mass="22547">MPRVSTSAGFQGQGEGEGEGEGQAAGGLTGRLKGSRKTLEIMQVDRPGPSLMPSVRPEPRMFMPSAPRRLQECNCTIRDAAEDAGNEVHRSKVHGLELVGTMHKERESCCRAPLLLIHREYQPVSRRGQNQPDVWEQTQRVGVDRDVGLDVGLDVDVDVVDVVALSDLLARLGRVRETQKVRRCIGQGVYGRVLGEFYSIIWCL</sequence>
<reference evidence="2" key="1">
    <citation type="submission" date="2014-08" db="EMBL/GenBank/DDBJ databases">
        <authorList>
            <person name="Sharma Rahul"/>
            <person name="Thines Marco"/>
        </authorList>
    </citation>
    <scope>NUCLEOTIDE SEQUENCE</scope>
</reference>
<name>A0A0F7SYU3_PHARH</name>